<dbReference type="PANTHER" id="PTHR43790">
    <property type="entry name" value="CARBOHYDRATE TRANSPORT ATP-BINDING PROTEIN MG119-RELATED"/>
    <property type="match status" value="1"/>
</dbReference>
<dbReference type="EMBL" id="AFGF01000039">
    <property type="protein sequence ID" value="EGO65033.1"/>
    <property type="molecule type" value="Genomic_DNA"/>
</dbReference>
<dbReference type="RefSeq" id="WP_004093367.1">
    <property type="nucleotide sequence ID" value="NZ_AFGF01000039.1"/>
</dbReference>
<keyword evidence="7 11" id="KW-0547">Nucleotide-binding</keyword>
<keyword evidence="9 11" id="KW-1278">Translocase</keyword>
<dbReference type="STRING" id="1009370.ALO_04938"/>
<keyword evidence="6" id="KW-0677">Repeat</keyword>
<dbReference type="AlphaFoldDB" id="F7NG04"/>
<sequence length="505" mass="56085">MAETGFLLEMNHISKEFPGVKALDNVTLKVRAGTVHALMGENGAGKSTLMKCLFGIYRQDAGEIVLNGQKMDIRDSKVALDNGISMIHQELHPVPHRNIMENIWLGRFPVKGFGPFQLIDEKKMYQDTTELLKELEIDIDPYALVRNLSVSKIQSLEIAKAVSYNAKVIIMDEPTSSLTGNEVEQLFKIIGDLKRRGVAIIYISHKIEEILQISDEVSVMRDGKYIGTWPAAELSTDMIITKMVGRDLSQRFPERSNAPGNVILKVEGLTSPDAKSFQNIHFELRRGEVLGIGGLVGAQRTELMEALFGMRTIGAGKIYLNGVETQIKSPLDAKKRKIALLTEERRVTGIFPVLSVLENTAVARLSSYETSYFLLDEKKRKAEAIAGIEKLRVKTPSIATLIKNLSGGNQQKVLFARWLLTEPDILLLDEPTRGIDVGAKFEIYSIIAALAKQGKSIIMISSEMPELLGMSDRIMVMCEGRITGIIDGKTATEEEIMRLATRRLA</sequence>
<evidence type="ECO:0000256" key="9">
    <source>
        <dbReference type="ARBA" id="ARBA00022967"/>
    </source>
</evidence>
<dbReference type="InterPro" id="IPR050107">
    <property type="entry name" value="ABC_carbohydrate_import_ATPase"/>
</dbReference>
<evidence type="ECO:0000256" key="1">
    <source>
        <dbReference type="ARBA" id="ARBA00004202"/>
    </source>
</evidence>
<evidence type="ECO:0000313" key="13">
    <source>
        <dbReference type="EMBL" id="EGO65033.1"/>
    </source>
</evidence>
<evidence type="ECO:0000256" key="4">
    <source>
        <dbReference type="ARBA" id="ARBA00022475"/>
    </source>
</evidence>
<dbReference type="GO" id="GO:0016887">
    <property type="term" value="F:ATP hydrolysis activity"/>
    <property type="evidence" value="ECO:0007669"/>
    <property type="project" value="InterPro"/>
</dbReference>
<evidence type="ECO:0000313" key="14">
    <source>
        <dbReference type="Proteomes" id="UP000003240"/>
    </source>
</evidence>
<dbReference type="PANTHER" id="PTHR43790:SF7">
    <property type="entry name" value="GALACTOSE_METHYL GALACTOSIDE IMPORT ATP-BINDING PROTEIN MGLA"/>
    <property type="match status" value="1"/>
</dbReference>
<comment type="subcellular location">
    <subcellularLocation>
        <location evidence="2">Cell inner membrane</location>
    </subcellularLocation>
    <subcellularLocation>
        <location evidence="1 11">Cell membrane</location>
        <topology evidence="1 11">Peripheral membrane protein</topology>
    </subcellularLocation>
</comment>
<dbReference type="OrthoDB" id="501320at2"/>
<organism evidence="13 14">
    <name type="scientific">Acetonema longum DSM 6540</name>
    <dbReference type="NCBI Taxonomy" id="1009370"/>
    <lineage>
        <taxon>Bacteria</taxon>
        <taxon>Bacillati</taxon>
        <taxon>Bacillota</taxon>
        <taxon>Negativicutes</taxon>
        <taxon>Acetonemataceae</taxon>
        <taxon>Acetonema</taxon>
    </lineage>
</organism>
<name>F7NG04_9FIRM</name>
<dbReference type="GO" id="GO:0005886">
    <property type="term" value="C:plasma membrane"/>
    <property type="evidence" value="ECO:0007669"/>
    <property type="project" value="UniProtKB-SubCell"/>
</dbReference>
<dbReference type="EC" id="7.5.2.11" evidence="11"/>
<dbReference type="SMART" id="SM00382">
    <property type="entry name" value="AAA"/>
    <property type="match status" value="2"/>
</dbReference>
<comment type="catalytic activity">
    <reaction evidence="11">
        <text>D-galactose(out) + ATP + H2O = D-galactose(in) + ADP + phosphate + H(+)</text>
        <dbReference type="Rhea" id="RHEA:60156"/>
        <dbReference type="ChEBI" id="CHEBI:4139"/>
        <dbReference type="ChEBI" id="CHEBI:15377"/>
        <dbReference type="ChEBI" id="CHEBI:15378"/>
        <dbReference type="ChEBI" id="CHEBI:30616"/>
        <dbReference type="ChEBI" id="CHEBI:43474"/>
        <dbReference type="ChEBI" id="CHEBI:456216"/>
        <dbReference type="EC" id="7.5.2.11"/>
    </reaction>
</comment>
<dbReference type="PROSITE" id="PS00211">
    <property type="entry name" value="ABC_TRANSPORTER_1"/>
    <property type="match status" value="1"/>
</dbReference>
<evidence type="ECO:0000259" key="12">
    <source>
        <dbReference type="PROSITE" id="PS50893"/>
    </source>
</evidence>
<dbReference type="Pfam" id="PF00005">
    <property type="entry name" value="ABC_tran"/>
    <property type="match status" value="2"/>
</dbReference>
<gene>
    <name evidence="13" type="ORF">ALO_04938</name>
</gene>
<dbReference type="GO" id="GO:0005524">
    <property type="term" value="F:ATP binding"/>
    <property type="evidence" value="ECO:0007669"/>
    <property type="project" value="UniProtKB-UniRule"/>
</dbReference>
<dbReference type="SUPFAM" id="SSF52540">
    <property type="entry name" value="P-loop containing nucleoside triphosphate hydrolases"/>
    <property type="match status" value="2"/>
</dbReference>
<dbReference type="eggNOG" id="COG1129">
    <property type="taxonomic scope" value="Bacteria"/>
</dbReference>
<keyword evidence="10 11" id="KW-0472">Membrane</keyword>
<protein>
    <recommendedName>
        <fullName evidence="11">Ribose/galactose/methyl galactoside import ATP-binding protein</fullName>
        <ecNumber evidence="11">7.5.2.11</ecNumber>
    </recommendedName>
</protein>
<keyword evidence="14" id="KW-1185">Reference proteome</keyword>
<dbReference type="CDD" id="cd03215">
    <property type="entry name" value="ABC_Carb_Monos_II"/>
    <property type="match status" value="1"/>
</dbReference>
<dbReference type="FunFam" id="3.40.50.300:FF:000126">
    <property type="entry name" value="Galactose/methyl galactoside import ATP-binding protein MglA"/>
    <property type="match status" value="1"/>
</dbReference>
<keyword evidence="4 11" id="KW-1003">Cell membrane</keyword>
<dbReference type="CDD" id="cd03216">
    <property type="entry name" value="ABC_Carb_Monos_I"/>
    <property type="match status" value="1"/>
</dbReference>
<feature type="domain" description="ABC transporter" evidence="12">
    <location>
        <begin position="8"/>
        <end position="247"/>
    </location>
</feature>
<keyword evidence="8 11" id="KW-0067">ATP-binding</keyword>
<dbReference type="PROSITE" id="PS50893">
    <property type="entry name" value="ABC_TRANSPORTER_2"/>
    <property type="match status" value="2"/>
</dbReference>
<evidence type="ECO:0000256" key="3">
    <source>
        <dbReference type="ARBA" id="ARBA00022448"/>
    </source>
</evidence>
<evidence type="ECO:0000256" key="7">
    <source>
        <dbReference type="ARBA" id="ARBA00022741"/>
    </source>
</evidence>
<dbReference type="InterPro" id="IPR017871">
    <property type="entry name" value="ABC_transporter-like_CS"/>
</dbReference>
<keyword evidence="3 11" id="KW-0813">Transport</keyword>
<dbReference type="FunFam" id="3.40.50.300:FF:000127">
    <property type="entry name" value="Ribose import ATP-binding protein RbsA"/>
    <property type="match status" value="1"/>
</dbReference>
<evidence type="ECO:0000256" key="8">
    <source>
        <dbReference type="ARBA" id="ARBA00022840"/>
    </source>
</evidence>
<accession>F7NG04</accession>
<comment type="caution">
    <text evidence="13">The sequence shown here is derived from an EMBL/GenBank/DDBJ whole genome shotgun (WGS) entry which is preliminary data.</text>
</comment>
<evidence type="ECO:0000256" key="6">
    <source>
        <dbReference type="ARBA" id="ARBA00022737"/>
    </source>
</evidence>
<dbReference type="Proteomes" id="UP000003240">
    <property type="component" value="Unassembled WGS sequence"/>
</dbReference>
<feature type="domain" description="ABC transporter" evidence="12">
    <location>
        <begin position="258"/>
        <end position="504"/>
    </location>
</feature>
<evidence type="ECO:0000256" key="10">
    <source>
        <dbReference type="ARBA" id="ARBA00023136"/>
    </source>
</evidence>
<dbReference type="InterPro" id="IPR027417">
    <property type="entry name" value="P-loop_NTPase"/>
</dbReference>
<evidence type="ECO:0000256" key="5">
    <source>
        <dbReference type="ARBA" id="ARBA00022597"/>
    </source>
</evidence>
<dbReference type="InterPro" id="IPR003593">
    <property type="entry name" value="AAA+_ATPase"/>
</dbReference>
<reference evidence="13 14" key="1">
    <citation type="journal article" date="2011" name="EMBO J.">
        <title>Structural diversity of bacterial flagellar motors.</title>
        <authorList>
            <person name="Chen S."/>
            <person name="Beeby M."/>
            <person name="Murphy G.E."/>
            <person name="Leadbetter J.R."/>
            <person name="Hendrixson D.R."/>
            <person name="Briegel A."/>
            <person name="Li Z."/>
            <person name="Shi J."/>
            <person name="Tocheva E.I."/>
            <person name="Muller A."/>
            <person name="Dobro M.J."/>
            <person name="Jensen G.J."/>
        </authorList>
    </citation>
    <scope>NUCLEOTIDE SEQUENCE [LARGE SCALE GENOMIC DNA]</scope>
    <source>
        <strain evidence="13 14">DSM 6540</strain>
    </source>
</reference>
<evidence type="ECO:0000256" key="2">
    <source>
        <dbReference type="ARBA" id="ARBA00004533"/>
    </source>
</evidence>
<comment type="function">
    <text evidence="11">Part of an ABC transporter complex involved in carbohydrate import. Could be involved in ribose, galactose and/or methyl galactoside import. Responsible for energy coupling to the transport system.</text>
</comment>
<dbReference type="GO" id="GO:0043211">
    <property type="term" value="F:ABC-type carbohydrate transporter activity"/>
    <property type="evidence" value="ECO:0007669"/>
    <property type="project" value="UniProtKB-UniRule"/>
</dbReference>
<proteinExistence type="inferred from homology"/>
<keyword evidence="5 11" id="KW-0762">Sugar transport</keyword>
<comment type="similarity">
    <text evidence="11">Belongs to the ABC transporter superfamily.</text>
</comment>
<dbReference type="Gene3D" id="3.40.50.300">
    <property type="entry name" value="P-loop containing nucleotide triphosphate hydrolases"/>
    <property type="match status" value="2"/>
</dbReference>
<dbReference type="GO" id="GO:0015749">
    <property type="term" value="P:monosaccharide transmembrane transport"/>
    <property type="evidence" value="ECO:0007669"/>
    <property type="project" value="UniProtKB-ARBA"/>
</dbReference>
<evidence type="ECO:0000256" key="11">
    <source>
        <dbReference type="RuleBase" id="RU367029"/>
    </source>
</evidence>
<dbReference type="InterPro" id="IPR003439">
    <property type="entry name" value="ABC_transporter-like_ATP-bd"/>
</dbReference>